<dbReference type="Pfam" id="PF18602">
    <property type="entry name" value="Rap1a"/>
    <property type="match status" value="1"/>
</dbReference>
<proteinExistence type="predicted"/>
<feature type="chain" id="PRO_5030049259" description="Rap1a immunity protein domain-containing protein" evidence="1">
    <location>
        <begin position="21"/>
        <end position="127"/>
    </location>
</feature>
<evidence type="ECO:0000259" key="2">
    <source>
        <dbReference type="Pfam" id="PF18602"/>
    </source>
</evidence>
<dbReference type="EMBL" id="PIET01000128">
    <property type="protein sequence ID" value="PLM66865.1"/>
    <property type="molecule type" value="Genomic_DNA"/>
</dbReference>
<dbReference type="Gene3D" id="1.10.890.40">
    <property type="match status" value="1"/>
</dbReference>
<name>A0A2J4ZUZ6_9ENTR</name>
<dbReference type="RefSeq" id="WP_116280754.1">
    <property type="nucleotide sequence ID" value="NZ_CP085764.1"/>
</dbReference>
<dbReference type="InterPro" id="IPR041238">
    <property type="entry name" value="Rap1a"/>
</dbReference>
<accession>A0A2J4ZUZ6</accession>
<comment type="caution">
    <text evidence="3">The sequence shown here is derived from an EMBL/GenBank/DDBJ whole genome shotgun (WGS) entry which is preliminary data.</text>
</comment>
<sequence length="127" mass="14047">MNAKYIACALFCAFLAPAEAKFYDGQQLYLYAQEYKKAEQGGRSTPDSQLQAGVFMGYVASMIDAYGNEGAQVFCQPNGRLQTYADVVYKYLNDNPDKRVNSAESLVIAAMQASFRCNEPPKLDGKN</sequence>
<feature type="domain" description="Rap1a immunity protein" evidence="2">
    <location>
        <begin position="43"/>
        <end position="117"/>
    </location>
</feature>
<dbReference type="Proteomes" id="UP000234661">
    <property type="component" value="Unassembled WGS sequence"/>
</dbReference>
<gene>
    <name evidence="3" type="ORF">CWM85_07365</name>
</gene>
<evidence type="ECO:0000256" key="1">
    <source>
        <dbReference type="SAM" id="SignalP"/>
    </source>
</evidence>
<protein>
    <recommendedName>
        <fullName evidence="2">Rap1a immunity protein domain-containing protein</fullName>
    </recommendedName>
</protein>
<keyword evidence="1" id="KW-0732">Signal</keyword>
<organism evidence="3 4">
    <name type="scientific">Klebsiella michiganensis</name>
    <dbReference type="NCBI Taxonomy" id="1134687"/>
    <lineage>
        <taxon>Bacteria</taxon>
        <taxon>Pseudomonadati</taxon>
        <taxon>Pseudomonadota</taxon>
        <taxon>Gammaproteobacteria</taxon>
        <taxon>Enterobacterales</taxon>
        <taxon>Enterobacteriaceae</taxon>
        <taxon>Klebsiella/Raoultella group</taxon>
        <taxon>Klebsiella</taxon>
    </lineage>
</organism>
<dbReference type="AlphaFoldDB" id="A0A2J4ZUZ6"/>
<evidence type="ECO:0000313" key="4">
    <source>
        <dbReference type="Proteomes" id="UP000234661"/>
    </source>
</evidence>
<reference evidence="3 4" key="2">
    <citation type="submission" date="2018-01" db="EMBL/GenBank/DDBJ databases">
        <title>Genomic study of Klebsiella pneumoniae.</title>
        <authorList>
            <person name="Yang Y."/>
            <person name="Bicalho R."/>
        </authorList>
    </citation>
    <scope>NUCLEOTIDE SEQUENCE [LARGE SCALE GENOMIC DNA]</scope>
    <source>
        <strain evidence="3 4">A2</strain>
    </source>
</reference>
<evidence type="ECO:0000313" key="3">
    <source>
        <dbReference type="EMBL" id="PLM66865.1"/>
    </source>
</evidence>
<reference evidence="3 4" key="1">
    <citation type="submission" date="2017-11" db="EMBL/GenBank/DDBJ databases">
        <authorList>
            <person name="Han C.G."/>
        </authorList>
    </citation>
    <scope>NUCLEOTIDE SEQUENCE [LARGE SCALE GENOMIC DNA]</scope>
    <source>
        <strain evidence="3 4">A2</strain>
    </source>
</reference>
<feature type="signal peptide" evidence="1">
    <location>
        <begin position="1"/>
        <end position="20"/>
    </location>
</feature>